<dbReference type="InterPro" id="IPR051011">
    <property type="entry name" value="Metal_resp_trans_reg"/>
</dbReference>
<evidence type="ECO:0000256" key="2">
    <source>
        <dbReference type="ARBA" id="ARBA00023125"/>
    </source>
</evidence>
<dbReference type="InterPro" id="IPR001845">
    <property type="entry name" value="HTH_ArsR_DNA-bd_dom"/>
</dbReference>
<organism evidence="5 6">
    <name type="scientific">Promicromonospora kroppenstedtii</name>
    <dbReference type="NCBI Taxonomy" id="440482"/>
    <lineage>
        <taxon>Bacteria</taxon>
        <taxon>Bacillati</taxon>
        <taxon>Actinomycetota</taxon>
        <taxon>Actinomycetes</taxon>
        <taxon>Micrococcales</taxon>
        <taxon>Promicromonosporaceae</taxon>
        <taxon>Promicromonospora</taxon>
    </lineage>
</organism>
<evidence type="ECO:0000313" key="6">
    <source>
        <dbReference type="Proteomes" id="UP001611580"/>
    </source>
</evidence>
<dbReference type="Proteomes" id="UP001611580">
    <property type="component" value="Unassembled WGS sequence"/>
</dbReference>
<dbReference type="SUPFAM" id="SSF46785">
    <property type="entry name" value="Winged helix' DNA-binding domain"/>
    <property type="match status" value="1"/>
</dbReference>
<dbReference type="CDD" id="cd00090">
    <property type="entry name" value="HTH_ARSR"/>
    <property type="match status" value="1"/>
</dbReference>
<proteinExistence type="predicted"/>
<reference evidence="5 6" key="1">
    <citation type="submission" date="2024-10" db="EMBL/GenBank/DDBJ databases">
        <title>The Natural Products Discovery Center: Release of the First 8490 Sequenced Strains for Exploring Actinobacteria Biosynthetic Diversity.</title>
        <authorList>
            <person name="Kalkreuter E."/>
            <person name="Kautsar S.A."/>
            <person name="Yang D."/>
            <person name="Bader C.D."/>
            <person name="Teijaro C.N."/>
            <person name="Fluegel L."/>
            <person name="Davis C.M."/>
            <person name="Simpson J.R."/>
            <person name="Lauterbach L."/>
            <person name="Steele A.D."/>
            <person name="Gui C."/>
            <person name="Meng S."/>
            <person name="Li G."/>
            <person name="Viehrig K."/>
            <person name="Ye F."/>
            <person name="Su P."/>
            <person name="Kiefer A.F."/>
            <person name="Nichols A."/>
            <person name="Cepeda A.J."/>
            <person name="Yan W."/>
            <person name="Fan B."/>
            <person name="Jiang Y."/>
            <person name="Adhikari A."/>
            <person name="Zheng C.-J."/>
            <person name="Schuster L."/>
            <person name="Cowan T.M."/>
            <person name="Smanski M.J."/>
            <person name="Chevrette M.G."/>
            <person name="De Carvalho L.P.S."/>
            <person name="Shen B."/>
        </authorList>
    </citation>
    <scope>NUCLEOTIDE SEQUENCE [LARGE SCALE GENOMIC DNA]</scope>
    <source>
        <strain evidence="5 6">NPDC019481</strain>
    </source>
</reference>
<keyword evidence="1" id="KW-0805">Transcription regulation</keyword>
<dbReference type="EMBL" id="JBIRYI010000019">
    <property type="protein sequence ID" value="MFI2490027.1"/>
    <property type="molecule type" value="Genomic_DNA"/>
</dbReference>
<name>A0ABW7XR55_9MICO</name>
<evidence type="ECO:0000313" key="5">
    <source>
        <dbReference type="EMBL" id="MFI2490027.1"/>
    </source>
</evidence>
<dbReference type="SMART" id="SM00418">
    <property type="entry name" value="HTH_ARSR"/>
    <property type="match status" value="1"/>
</dbReference>
<keyword evidence="2" id="KW-0238">DNA-binding</keyword>
<feature type="domain" description="HTH arsR-type" evidence="4">
    <location>
        <begin position="259"/>
        <end position="334"/>
    </location>
</feature>
<keyword evidence="6" id="KW-1185">Reference proteome</keyword>
<dbReference type="InterPro" id="IPR036388">
    <property type="entry name" value="WH-like_DNA-bd_sf"/>
</dbReference>
<dbReference type="InterPro" id="IPR011991">
    <property type="entry name" value="ArsR-like_HTH"/>
</dbReference>
<dbReference type="RefSeq" id="WP_397407623.1">
    <property type="nucleotide sequence ID" value="NZ_JBIRYI010000019.1"/>
</dbReference>
<evidence type="ECO:0000259" key="4">
    <source>
        <dbReference type="SMART" id="SM00418"/>
    </source>
</evidence>
<dbReference type="InterPro" id="IPR036390">
    <property type="entry name" value="WH_DNA-bd_sf"/>
</dbReference>
<evidence type="ECO:0000256" key="3">
    <source>
        <dbReference type="ARBA" id="ARBA00023163"/>
    </source>
</evidence>
<dbReference type="PANTHER" id="PTHR43132:SF8">
    <property type="entry name" value="HTH-TYPE TRANSCRIPTIONAL REGULATOR KMTR"/>
    <property type="match status" value="1"/>
</dbReference>
<dbReference type="Pfam" id="PF12840">
    <property type="entry name" value="HTH_20"/>
    <property type="match status" value="1"/>
</dbReference>
<accession>A0ABW7XR55</accession>
<dbReference type="PANTHER" id="PTHR43132">
    <property type="entry name" value="ARSENICAL RESISTANCE OPERON REPRESSOR ARSR-RELATED"/>
    <property type="match status" value="1"/>
</dbReference>
<evidence type="ECO:0000256" key="1">
    <source>
        <dbReference type="ARBA" id="ARBA00023015"/>
    </source>
</evidence>
<comment type="caution">
    <text evidence="5">The sequence shown here is derived from an EMBL/GenBank/DDBJ whole genome shotgun (WGS) entry which is preliminary data.</text>
</comment>
<protein>
    <submittedName>
        <fullName evidence="5">ArsR/SmtB family transcription factor</fullName>
    </submittedName>
</protein>
<dbReference type="Gene3D" id="1.10.10.10">
    <property type="entry name" value="Winged helix-like DNA-binding domain superfamily/Winged helix DNA-binding domain"/>
    <property type="match status" value="1"/>
</dbReference>
<gene>
    <name evidence="5" type="ORF">ACH47X_24145</name>
</gene>
<sequence length="348" mass="37754">MLRFHFTADDLARVRIAPGPDPMWETLLSAHLVNQRSGSMLFEPWRARVLTGLPPAARMLLRLAPPRGYSPDFLTPVDGSGAPLTGPDMFEVGLDAVLSTPKARLRHDISRLAHGRTPHLWMRDLADGSASALRGLGVAMRAYHRQAIGPYWSGILAAVDVDRAARTRAWVEGGTEHALRSLHPAIRWQHPVLSVATAAERDVHLAGRGLLIVPSYFCHRAPISLADPELPPLLLYPITHEQVWTGKRPEDRADEDGGRRLTALLGRTRAAVLRELGIGATTTELAQRLAISPASASEHATVLRNAGLVTSERERNTVLHALTPLGRTLLDGDGHRVPTASATAADPA</sequence>
<keyword evidence="3" id="KW-0804">Transcription</keyword>